<gene>
    <name evidence="1" type="ORF">E1A91_D05G422200v1</name>
    <name evidence="2" type="ORF">E1A91_D05G422300v1</name>
</gene>
<evidence type="ECO:0000313" key="3">
    <source>
        <dbReference type="Proteomes" id="UP000323597"/>
    </source>
</evidence>
<organism evidence="1 3">
    <name type="scientific">Gossypium mustelinum</name>
    <name type="common">Cotton</name>
    <name type="synonym">Gossypium caicoense</name>
    <dbReference type="NCBI Taxonomy" id="34275"/>
    <lineage>
        <taxon>Eukaryota</taxon>
        <taxon>Viridiplantae</taxon>
        <taxon>Streptophyta</taxon>
        <taxon>Embryophyta</taxon>
        <taxon>Tracheophyta</taxon>
        <taxon>Spermatophyta</taxon>
        <taxon>Magnoliopsida</taxon>
        <taxon>eudicotyledons</taxon>
        <taxon>Gunneridae</taxon>
        <taxon>Pentapetalae</taxon>
        <taxon>rosids</taxon>
        <taxon>malvids</taxon>
        <taxon>Malvales</taxon>
        <taxon>Malvaceae</taxon>
        <taxon>Malvoideae</taxon>
        <taxon>Gossypium</taxon>
    </lineage>
</organism>
<protein>
    <submittedName>
        <fullName evidence="1">Uncharacterized protein</fullName>
    </submittedName>
</protein>
<evidence type="ECO:0000313" key="1">
    <source>
        <dbReference type="EMBL" id="TYI85183.1"/>
    </source>
</evidence>
<name>A0A5D2V781_GOSMU</name>
<dbReference type="Proteomes" id="UP000323597">
    <property type="component" value="Chromosome D05"/>
</dbReference>
<sequence length="73" mass="8116">MVRPPVNDHLGPNFVASFTKSLVIGSTVATPSFSPTFPLVSVEKEQKYLTRSYLPHEKQTIDIRGELIAESRS</sequence>
<dbReference type="EMBL" id="CM017653">
    <property type="protein sequence ID" value="TYI85183.1"/>
    <property type="molecule type" value="Genomic_DNA"/>
</dbReference>
<dbReference type="EMBL" id="CM017653">
    <property type="protein sequence ID" value="TYI85184.1"/>
    <property type="molecule type" value="Genomic_DNA"/>
</dbReference>
<reference evidence="1 3" key="1">
    <citation type="submission" date="2019-07" db="EMBL/GenBank/DDBJ databases">
        <title>WGS assembly of Gossypium mustelinum.</title>
        <authorList>
            <person name="Chen Z.J."/>
            <person name="Sreedasyam A."/>
            <person name="Ando A."/>
            <person name="Song Q."/>
            <person name="De L."/>
            <person name="Hulse-Kemp A."/>
            <person name="Ding M."/>
            <person name="Ye W."/>
            <person name="Kirkbride R."/>
            <person name="Jenkins J."/>
            <person name="Plott C."/>
            <person name="Lovell J."/>
            <person name="Lin Y.-M."/>
            <person name="Vaughn R."/>
            <person name="Liu B."/>
            <person name="Li W."/>
            <person name="Simpson S."/>
            <person name="Scheffler B."/>
            <person name="Saski C."/>
            <person name="Grover C."/>
            <person name="Hu G."/>
            <person name="Conover J."/>
            <person name="Carlson J."/>
            <person name="Shu S."/>
            <person name="Boston L."/>
            <person name="Williams M."/>
            <person name="Peterson D."/>
            <person name="Mcgee K."/>
            <person name="Jones D."/>
            <person name="Wendel J."/>
            <person name="Stelly D."/>
            <person name="Grimwood J."/>
            <person name="Schmutz J."/>
        </authorList>
    </citation>
    <scope>NUCLEOTIDE SEQUENCE [LARGE SCALE GENOMIC DNA]</scope>
    <source>
        <strain evidence="1">1408120.09</strain>
    </source>
</reference>
<dbReference type="AlphaFoldDB" id="A0A5D2V781"/>
<evidence type="ECO:0000313" key="2">
    <source>
        <dbReference type="EMBL" id="TYI85184.1"/>
    </source>
</evidence>
<accession>A0A5D2V781</accession>
<proteinExistence type="predicted"/>
<keyword evidence="3" id="KW-1185">Reference proteome</keyword>